<reference evidence="1 2" key="1">
    <citation type="journal article" date="2015" name="Plant Cell">
        <title>Oil accumulation by the oleaginous diatom Fistulifera solaris as revealed by the genome and transcriptome.</title>
        <authorList>
            <person name="Tanaka T."/>
            <person name="Maeda Y."/>
            <person name="Veluchamy A."/>
            <person name="Tanaka M."/>
            <person name="Abida H."/>
            <person name="Marechal E."/>
            <person name="Bowler C."/>
            <person name="Muto M."/>
            <person name="Sunaga Y."/>
            <person name="Tanaka M."/>
            <person name="Yoshino T."/>
            <person name="Taniguchi T."/>
            <person name="Fukuda Y."/>
            <person name="Nemoto M."/>
            <person name="Matsumoto M."/>
            <person name="Wong P.S."/>
            <person name="Aburatani S."/>
            <person name="Fujibuchi W."/>
        </authorList>
    </citation>
    <scope>NUCLEOTIDE SEQUENCE [LARGE SCALE GENOMIC DNA]</scope>
    <source>
        <strain evidence="1 2">JPCC DA0580</strain>
    </source>
</reference>
<organism evidence="1 2">
    <name type="scientific">Fistulifera solaris</name>
    <name type="common">Oleaginous diatom</name>
    <dbReference type="NCBI Taxonomy" id="1519565"/>
    <lineage>
        <taxon>Eukaryota</taxon>
        <taxon>Sar</taxon>
        <taxon>Stramenopiles</taxon>
        <taxon>Ochrophyta</taxon>
        <taxon>Bacillariophyta</taxon>
        <taxon>Bacillariophyceae</taxon>
        <taxon>Bacillariophycidae</taxon>
        <taxon>Naviculales</taxon>
        <taxon>Naviculaceae</taxon>
        <taxon>Fistulifera</taxon>
    </lineage>
</organism>
<dbReference type="SUPFAM" id="SSF48371">
    <property type="entry name" value="ARM repeat"/>
    <property type="match status" value="1"/>
</dbReference>
<evidence type="ECO:0000313" key="1">
    <source>
        <dbReference type="EMBL" id="GAX13647.1"/>
    </source>
</evidence>
<sequence>MKDDPVLLFDSVSHYFERLDVNGRDALLRNGTAEAFARSLCDQCRLHQQSLEACVSDVAESKTVQNARILHISVLCKALAVILRCSDSELKSSCHATMKQHLIEPVPYVAHMMLTLEGYDSLQPTTVINAVRIMHRLAPLLEQLPPDFLNSTTSLLNENMPADVRTEAALCVANFLTHERNTMFKFDAEICERLVSILSVSAVTCTETNAEQAMKALATLMISSTHFAKMARRKCCILVAKENLHHDGKAIRRSVFEILDAVVKNHELENGPAGIFESNMEYVVQALMEGASIESDASLLKNILDLLVRIMTSENLPLVARLKADILEALARIATDGNRLHGTEHAAACYLKIASKCIQEANVLSRVVDLMASSHAPVRSQALVMMQDQIFWKPSIAEVLFCQTSFVEKISVILHNGSQQERVAVIQICTTLVSDSQNHRYFLQCEECVNALADFVTSNETKDRSSLVAALNILLDLMLTTEHGINSFVRKLNLLPWMVSLANRTSCGKLKARLVAAIQRMTSRLLNQSD</sequence>
<name>A0A1Z5JI16_FISSO</name>
<dbReference type="EMBL" id="BDSP01000071">
    <property type="protein sequence ID" value="GAX13647.1"/>
    <property type="molecule type" value="Genomic_DNA"/>
</dbReference>
<dbReference type="InterPro" id="IPR011989">
    <property type="entry name" value="ARM-like"/>
</dbReference>
<gene>
    <name evidence="1" type="ORF">FisN_14Lu341</name>
</gene>
<keyword evidence="2" id="KW-1185">Reference proteome</keyword>
<dbReference type="AlphaFoldDB" id="A0A1Z5JI16"/>
<dbReference type="InterPro" id="IPR016024">
    <property type="entry name" value="ARM-type_fold"/>
</dbReference>
<proteinExistence type="predicted"/>
<dbReference type="Gene3D" id="1.25.10.10">
    <property type="entry name" value="Leucine-rich Repeat Variant"/>
    <property type="match status" value="1"/>
</dbReference>
<protein>
    <submittedName>
        <fullName evidence="1">Uncharacterized protein</fullName>
    </submittedName>
</protein>
<comment type="caution">
    <text evidence="1">The sequence shown here is derived from an EMBL/GenBank/DDBJ whole genome shotgun (WGS) entry which is preliminary data.</text>
</comment>
<accession>A0A1Z5JI16</accession>
<evidence type="ECO:0000313" key="2">
    <source>
        <dbReference type="Proteomes" id="UP000198406"/>
    </source>
</evidence>
<dbReference type="Proteomes" id="UP000198406">
    <property type="component" value="Unassembled WGS sequence"/>
</dbReference>
<dbReference type="InParanoid" id="A0A1Z5JI16"/>